<dbReference type="InterPro" id="IPR015422">
    <property type="entry name" value="PyrdxlP-dep_Trfase_small"/>
</dbReference>
<dbReference type="PANTHER" id="PTHR43586:SF8">
    <property type="entry name" value="CYSTEINE DESULFURASE 1, CHLOROPLASTIC"/>
    <property type="match status" value="1"/>
</dbReference>
<comment type="catalytic activity">
    <reaction evidence="6 8">
        <text>(sulfur carrier)-H + L-cysteine = (sulfur carrier)-SH + L-alanine</text>
        <dbReference type="Rhea" id="RHEA:43892"/>
        <dbReference type="Rhea" id="RHEA-COMP:14737"/>
        <dbReference type="Rhea" id="RHEA-COMP:14739"/>
        <dbReference type="ChEBI" id="CHEBI:29917"/>
        <dbReference type="ChEBI" id="CHEBI:35235"/>
        <dbReference type="ChEBI" id="CHEBI:57972"/>
        <dbReference type="ChEBI" id="CHEBI:64428"/>
        <dbReference type="EC" id="2.8.1.7"/>
    </reaction>
</comment>
<dbReference type="Gene3D" id="3.90.1150.10">
    <property type="entry name" value="Aspartate Aminotransferase, domain 1"/>
    <property type="match status" value="1"/>
</dbReference>
<dbReference type="PIRSF" id="PIRSF005572">
    <property type="entry name" value="NifS"/>
    <property type="match status" value="1"/>
</dbReference>
<comment type="similarity">
    <text evidence="2 8">Belongs to the class-V pyridoxal-phosphate-dependent aminotransferase family. Csd subfamily.</text>
</comment>
<dbReference type="EC" id="2.8.1.7" evidence="3 8"/>
<sequence>MNQSKLLHDFPVLAQDENGKKLSYLDNAATTQRPVQVLDAVKNFYETENANPYRGVYELAAKATEAHEHARSTVAEFINADHDEVIFTQGTTEGLNLIAYSYGLNFLKDGDEIVISVAEHHSNLVPWQRVAKATGAVLKYMYLDDSGRITDEEIEKKIGSNTRLVAIAQVSNVLGLEAPIEKIVKKAHAVGAVVVMDCAQSLPHIPVDVRKLDVDFAALSGHKIYGPMGIGALYGKKELLEKMPPFLSGGDMIQSVHEQSVTYGEVPRKFEAGTRNVGGEVGLEAAINYVKEIGYDEIIRHEHELIEYAIDQLRDLPYVTIYGEPSDKLRHGVIAFNIDDVHPHDTATILDAEGVAVRAGHHCAQPLMDYLHITACARASFAIYNTKEDVDALIRGIKNVRRYMGFGD</sequence>
<dbReference type="InterPro" id="IPR015421">
    <property type="entry name" value="PyrdxlP-dep_Trfase_major"/>
</dbReference>
<evidence type="ECO:0000256" key="1">
    <source>
        <dbReference type="ARBA" id="ARBA00001933"/>
    </source>
</evidence>
<protein>
    <recommendedName>
        <fullName evidence="3 8">Cysteine desulfurase</fullName>
        <ecNumber evidence="3 8">2.8.1.7</ecNumber>
    </recommendedName>
</protein>
<dbReference type="NCBIfam" id="TIGR01979">
    <property type="entry name" value="sufS"/>
    <property type="match status" value="1"/>
</dbReference>
<feature type="domain" description="Aminotransferase class V" evidence="9">
    <location>
        <begin position="24"/>
        <end position="393"/>
    </location>
</feature>
<dbReference type="RefSeq" id="WP_193735779.1">
    <property type="nucleotide sequence ID" value="NZ_CP063304.1"/>
</dbReference>
<keyword evidence="4 8" id="KW-0808">Transferase</keyword>
<evidence type="ECO:0000259" key="9">
    <source>
        <dbReference type="Pfam" id="PF00266"/>
    </source>
</evidence>
<comment type="function">
    <text evidence="8">Catalyzes the removal of elemental sulfur and selenium atoms from L-cysteine, L-cystine, L-selenocysteine, and L-selenocystine to produce L-alanine.</text>
</comment>
<comment type="cofactor">
    <cofactor evidence="1 7">
        <name>pyridoxal 5'-phosphate</name>
        <dbReference type="ChEBI" id="CHEBI:597326"/>
    </cofactor>
</comment>
<dbReference type="Pfam" id="PF00266">
    <property type="entry name" value="Aminotran_5"/>
    <property type="match status" value="1"/>
</dbReference>
<evidence type="ECO:0000313" key="11">
    <source>
        <dbReference type="Proteomes" id="UP000593601"/>
    </source>
</evidence>
<dbReference type="GO" id="GO:0030170">
    <property type="term" value="F:pyridoxal phosphate binding"/>
    <property type="evidence" value="ECO:0007669"/>
    <property type="project" value="UniProtKB-UniRule"/>
</dbReference>
<evidence type="ECO:0000256" key="5">
    <source>
        <dbReference type="ARBA" id="ARBA00022898"/>
    </source>
</evidence>
<reference evidence="10 11" key="1">
    <citation type="submission" date="2020-10" db="EMBL/GenBank/DDBJ databases">
        <title>Blautia liquoris sp.nov., isolated from the mud in a fermentation cellar used for the production of Chinese strong-flavoured liquor.</title>
        <authorList>
            <person name="Lu L."/>
        </authorList>
    </citation>
    <scope>NUCLEOTIDE SEQUENCE [LARGE SCALE GENOMIC DNA]</scope>
    <source>
        <strain evidence="10 11">LZLJ-3</strain>
    </source>
</reference>
<name>A0A7M2RGU3_9FIRM</name>
<dbReference type="GO" id="GO:0031071">
    <property type="term" value="F:cysteine desulfurase activity"/>
    <property type="evidence" value="ECO:0007669"/>
    <property type="project" value="UniProtKB-UniRule"/>
</dbReference>
<evidence type="ECO:0000256" key="8">
    <source>
        <dbReference type="RuleBase" id="RU004506"/>
    </source>
</evidence>
<dbReference type="InterPro" id="IPR000192">
    <property type="entry name" value="Aminotrans_V_dom"/>
</dbReference>
<dbReference type="Proteomes" id="UP000593601">
    <property type="component" value="Chromosome"/>
</dbReference>
<dbReference type="Gene3D" id="3.40.640.10">
    <property type="entry name" value="Type I PLP-dependent aspartate aminotransferase-like (Major domain)"/>
    <property type="match status" value="1"/>
</dbReference>
<dbReference type="AlphaFoldDB" id="A0A7M2RGU3"/>
<accession>A0A7M2RGU3</accession>
<dbReference type="InterPro" id="IPR010970">
    <property type="entry name" value="Cys_dSase_SufS"/>
</dbReference>
<dbReference type="PANTHER" id="PTHR43586">
    <property type="entry name" value="CYSTEINE DESULFURASE"/>
    <property type="match status" value="1"/>
</dbReference>
<dbReference type="InterPro" id="IPR016454">
    <property type="entry name" value="Cysteine_dSase"/>
</dbReference>
<gene>
    <name evidence="10" type="ORF">INP51_00290</name>
</gene>
<dbReference type="CDD" id="cd06453">
    <property type="entry name" value="SufS_like"/>
    <property type="match status" value="1"/>
</dbReference>
<dbReference type="SUPFAM" id="SSF53383">
    <property type="entry name" value="PLP-dependent transferases"/>
    <property type="match status" value="1"/>
</dbReference>
<evidence type="ECO:0000256" key="2">
    <source>
        <dbReference type="ARBA" id="ARBA00010447"/>
    </source>
</evidence>
<keyword evidence="11" id="KW-1185">Reference proteome</keyword>
<dbReference type="GO" id="GO:0006534">
    <property type="term" value="P:cysteine metabolic process"/>
    <property type="evidence" value="ECO:0007669"/>
    <property type="project" value="UniProtKB-UniRule"/>
</dbReference>
<proteinExistence type="inferred from homology"/>
<dbReference type="InterPro" id="IPR015424">
    <property type="entry name" value="PyrdxlP-dep_Trfase"/>
</dbReference>
<dbReference type="KEGG" id="bliq:INP51_00290"/>
<evidence type="ECO:0000313" key="10">
    <source>
        <dbReference type="EMBL" id="QOV19459.1"/>
    </source>
</evidence>
<evidence type="ECO:0000256" key="6">
    <source>
        <dbReference type="ARBA" id="ARBA00050776"/>
    </source>
</evidence>
<evidence type="ECO:0000256" key="7">
    <source>
        <dbReference type="RuleBase" id="RU004504"/>
    </source>
</evidence>
<evidence type="ECO:0000256" key="3">
    <source>
        <dbReference type="ARBA" id="ARBA00012239"/>
    </source>
</evidence>
<keyword evidence="5 8" id="KW-0663">Pyridoxal phosphate</keyword>
<evidence type="ECO:0000256" key="4">
    <source>
        <dbReference type="ARBA" id="ARBA00022679"/>
    </source>
</evidence>
<dbReference type="PROSITE" id="PS00595">
    <property type="entry name" value="AA_TRANSFER_CLASS_5"/>
    <property type="match status" value="1"/>
</dbReference>
<organism evidence="10 11">
    <name type="scientific">Blautia liquoris</name>
    <dbReference type="NCBI Taxonomy" id="2779518"/>
    <lineage>
        <taxon>Bacteria</taxon>
        <taxon>Bacillati</taxon>
        <taxon>Bacillota</taxon>
        <taxon>Clostridia</taxon>
        <taxon>Lachnospirales</taxon>
        <taxon>Lachnospiraceae</taxon>
        <taxon>Blautia</taxon>
    </lineage>
</organism>
<dbReference type="EMBL" id="CP063304">
    <property type="protein sequence ID" value="QOV19459.1"/>
    <property type="molecule type" value="Genomic_DNA"/>
</dbReference>
<dbReference type="InterPro" id="IPR020578">
    <property type="entry name" value="Aminotrans_V_PyrdxlP_BS"/>
</dbReference>